<gene>
    <name evidence="2" type="ORF">I5M27_16645</name>
</gene>
<keyword evidence="1" id="KW-0812">Transmembrane</keyword>
<evidence type="ECO:0000256" key="1">
    <source>
        <dbReference type="SAM" id="Phobius"/>
    </source>
</evidence>
<comment type="caution">
    <text evidence="2">The sequence shown here is derived from an EMBL/GenBank/DDBJ whole genome shotgun (WGS) entry which is preliminary data.</text>
</comment>
<keyword evidence="3" id="KW-1185">Reference proteome</keyword>
<sequence>MNNKIIDYRTVSYFFNNSAGFAYVALLAAVVSLFFGFRFPWLFLGTLIFGSLFLLVTTTHYGLVINLIDRTYDNYIWILGFRKHNLNSFQEIEFCFIQQSQYKYIVRSNPWNSNEFNKKTYNGYLKFSNGVKVHLTQSLKKSEVVYELKGICKDLNIPLFDATSGKREVL</sequence>
<protein>
    <submittedName>
        <fullName evidence="2">Uncharacterized protein</fullName>
    </submittedName>
</protein>
<keyword evidence="1" id="KW-1133">Transmembrane helix</keyword>
<organism evidence="2 3">
    <name type="scientific">Adhaeribacter terrigena</name>
    <dbReference type="NCBI Taxonomy" id="2793070"/>
    <lineage>
        <taxon>Bacteria</taxon>
        <taxon>Pseudomonadati</taxon>
        <taxon>Bacteroidota</taxon>
        <taxon>Cytophagia</taxon>
        <taxon>Cytophagales</taxon>
        <taxon>Hymenobacteraceae</taxon>
        <taxon>Adhaeribacter</taxon>
    </lineage>
</organism>
<dbReference type="Proteomes" id="UP000644147">
    <property type="component" value="Unassembled WGS sequence"/>
</dbReference>
<keyword evidence="1" id="KW-0472">Membrane</keyword>
<feature type="transmembrane region" description="Helical" evidence="1">
    <location>
        <begin position="41"/>
        <end position="64"/>
    </location>
</feature>
<feature type="transmembrane region" description="Helical" evidence="1">
    <location>
        <begin position="12"/>
        <end position="35"/>
    </location>
</feature>
<evidence type="ECO:0000313" key="2">
    <source>
        <dbReference type="EMBL" id="MBK0404627.1"/>
    </source>
</evidence>
<name>A0ABS1C5I3_9BACT</name>
<proteinExistence type="predicted"/>
<dbReference type="RefSeq" id="WP_200507463.1">
    <property type="nucleotide sequence ID" value="NZ_JAEHFX010000010.1"/>
</dbReference>
<accession>A0ABS1C5I3</accession>
<evidence type="ECO:0000313" key="3">
    <source>
        <dbReference type="Proteomes" id="UP000644147"/>
    </source>
</evidence>
<dbReference type="EMBL" id="JAEHFX010000010">
    <property type="protein sequence ID" value="MBK0404627.1"/>
    <property type="molecule type" value="Genomic_DNA"/>
</dbReference>
<reference evidence="2 3" key="1">
    <citation type="submission" date="2020-12" db="EMBL/GenBank/DDBJ databases">
        <title>Bacterial novel species Adhaeribacter sp. BT258 isolated from soil.</title>
        <authorList>
            <person name="Jung H.-Y."/>
        </authorList>
    </citation>
    <scope>NUCLEOTIDE SEQUENCE [LARGE SCALE GENOMIC DNA]</scope>
    <source>
        <strain evidence="2 3">BT258</strain>
    </source>
</reference>